<name>A0A3G1KMI3_FORW1</name>
<dbReference type="InterPro" id="IPR006121">
    <property type="entry name" value="HMA_dom"/>
</dbReference>
<dbReference type="PROSITE" id="PS50846">
    <property type="entry name" value="HMA_2"/>
    <property type="match status" value="1"/>
</dbReference>
<dbReference type="InterPro" id="IPR036163">
    <property type="entry name" value="HMA_dom_sf"/>
</dbReference>
<dbReference type="RefSeq" id="WP_148132830.1">
    <property type="nucleotide sequence ID" value="NZ_CP017634.1"/>
</dbReference>
<accession>A0A3G1KMI3</accession>
<dbReference type="Pfam" id="PF00403">
    <property type="entry name" value="HMA"/>
    <property type="match status" value="1"/>
</dbReference>
<dbReference type="GO" id="GO:0046872">
    <property type="term" value="F:metal ion binding"/>
    <property type="evidence" value="ECO:0007669"/>
    <property type="project" value="InterPro"/>
</dbReference>
<gene>
    <name evidence="2" type="ORF">DCMF_01670</name>
</gene>
<dbReference type="EMBL" id="CP017634">
    <property type="protein sequence ID" value="ATW23672.1"/>
    <property type="molecule type" value="Genomic_DNA"/>
</dbReference>
<proteinExistence type="predicted"/>
<dbReference type="AlphaFoldDB" id="A0A3G1KMI3"/>
<evidence type="ECO:0000259" key="1">
    <source>
        <dbReference type="PROSITE" id="PS50846"/>
    </source>
</evidence>
<protein>
    <recommendedName>
        <fullName evidence="1">HMA domain-containing protein</fullName>
    </recommendedName>
</protein>
<dbReference type="Gene3D" id="3.30.70.100">
    <property type="match status" value="1"/>
</dbReference>
<feature type="domain" description="HMA" evidence="1">
    <location>
        <begin position="4"/>
        <end position="70"/>
    </location>
</feature>
<organism evidence="2 3">
    <name type="scientific">Formimonas warabiya</name>
    <dbReference type="NCBI Taxonomy" id="1761012"/>
    <lineage>
        <taxon>Bacteria</taxon>
        <taxon>Bacillati</taxon>
        <taxon>Bacillota</taxon>
        <taxon>Clostridia</taxon>
        <taxon>Eubacteriales</taxon>
        <taxon>Peptococcaceae</taxon>
        <taxon>Candidatus Formimonas</taxon>
    </lineage>
</organism>
<dbReference type="OrthoDB" id="9813965at2"/>
<dbReference type="SUPFAM" id="SSF55008">
    <property type="entry name" value="HMA, heavy metal-associated domain"/>
    <property type="match status" value="1"/>
</dbReference>
<evidence type="ECO:0000313" key="3">
    <source>
        <dbReference type="Proteomes" id="UP000323521"/>
    </source>
</evidence>
<reference evidence="2 3" key="1">
    <citation type="submission" date="2016-10" db="EMBL/GenBank/DDBJ databases">
        <title>Complete Genome Sequence of Peptococcaceae strain DCMF.</title>
        <authorList>
            <person name="Edwards R.J."/>
            <person name="Holland S.I."/>
            <person name="Deshpande N.P."/>
            <person name="Wong Y.K."/>
            <person name="Ertan H."/>
            <person name="Manefield M."/>
            <person name="Russell T.L."/>
            <person name="Lee M.J."/>
        </authorList>
    </citation>
    <scope>NUCLEOTIDE SEQUENCE [LARGE SCALE GENOMIC DNA]</scope>
    <source>
        <strain evidence="2 3">DCMF</strain>
    </source>
</reference>
<dbReference type="Proteomes" id="UP000323521">
    <property type="component" value="Chromosome"/>
</dbReference>
<dbReference type="KEGG" id="fwa:DCMF_01670"/>
<evidence type="ECO:0000313" key="2">
    <source>
        <dbReference type="EMBL" id="ATW23672.1"/>
    </source>
</evidence>
<keyword evidence="3" id="KW-1185">Reference proteome</keyword>
<sequence>MSSEFRSWRVGGLDSNASRDHLQNSLQEMRSVNDVKVNISERAVSFSFNPEVVSENFIKHTINTLGYSVQENLTKE</sequence>